<name>A0A7C0WV82_9BACT</name>
<dbReference type="AlphaFoldDB" id="A0A7C0WV82"/>
<accession>A0A7C0WV82</accession>
<dbReference type="Proteomes" id="UP000886355">
    <property type="component" value="Unassembled WGS sequence"/>
</dbReference>
<organism evidence="1">
    <name type="scientific">Thermodesulforhabdus norvegica</name>
    <dbReference type="NCBI Taxonomy" id="39841"/>
    <lineage>
        <taxon>Bacteria</taxon>
        <taxon>Pseudomonadati</taxon>
        <taxon>Thermodesulfobacteriota</taxon>
        <taxon>Syntrophobacteria</taxon>
        <taxon>Syntrophobacterales</taxon>
        <taxon>Thermodesulforhabdaceae</taxon>
        <taxon>Thermodesulforhabdus</taxon>
    </lineage>
</organism>
<dbReference type="EMBL" id="DQZW01000179">
    <property type="protein sequence ID" value="HDL90006.1"/>
    <property type="molecule type" value="Genomic_DNA"/>
</dbReference>
<proteinExistence type="predicted"/>
<dbReference type="Gene3D" id="3.10.450.710">
    <property type="entry name" value="Tgt2/MlaC"/>
    <property type="match status" value="1"/>
</dbReference>
<dbReference type="PANTHER" id="PTHR36573:SF1">
    <property type="entry name" value="INTERMEMBRANE PHOSPHOLIPID TRANSPORT SYSTEM BINDING PROTEIN MLAC"/>
    <property type="match status" value="1"/>
</dbReference>
<dbReference type="InterPro" id="IPR042245">
    <property type="entry name" value="Tgt2/MlaC_sf"/>
</dbReference>
<reference evidence="1" key="1">
    <citation type="journal article" date="2020" name="mSystems">
        <title>Genome- and Community-Level Interaction Insights into Carbon Utilization and Element Cycling Functions of Hydrothermarchaeota in Hydrothermal Sediment.</title>
        <authorList>
            <person name="Zhou Z."/>
            <person name="Liu Y."/>
            <person name="Xu W."/>
            <person name="Pan J."/>
            <person name="Luo Z.H."/>
            <person name="Li M."/>
        </authorList>
    </citation>
    <scope>NUCLEOTIDE SEQUENCE [LARGE SCALE GENOMIC DNA]</scope>
    <source>
        <strain evidence="1">HyVt-19</strain>
    </source>
</reference>
<sequence length="225" mass="25948">MKRGNFRLQTLLAVVVIFFTVFNTAASVNPSGTLSINSPQKVVQTLVEKIRSIKRPEDDNSNLSPKDIKYNNKLYGEISSLIDIMGISRYALDDDWNRVGASGQKKFQNLFRQLLEKVAYPNTAKFFKDLELEIRNVKVIKSKAMVYTSVYHEEEGRVDIDFKLQKNDHSWVIVDVYLDGVSLVRNLRTQCQKIIREHSFAELLKRMEKKLSEEDKADISEITAR</sequence>
<comment type="caution">
    <text evidence="1">The sequence shown here is derived from an EMBL/GenBank/DDBJ whole genome shotgun (WGS) entry which is preliminary data.</text>
</comment>
<dbReference type="PANTHER" id="PTHR36573">
    <property type="entry name" value="INTERMEMBRANE PHOSPHOLIPID TRANSPORT SYSTEM BINDING PROTEIN MLAC"/>
    <property type="match status" value="1"/>
</dbReference>
<dbReference type="Pfam" id="PF05494">
    <property type="entry name" value="MlaC"/>
    <property type="match status" value="1"/>
</dbReference>
<dbReference type="InterPro" id="IPR008869">
    <property type="entry name" value="MlaC/ttg2D"/>
</dbReference>
<protein>
    <submittedName>
        <fullName evidence="1">ABC transporter substrate-binding protein</fullName>
    </submittedName>
</protein>
<evidence type="ECO:0000313" key="1">
    <source>
        <dbReference type="EMBL" id="HDL90006.1"/>
    </source>
</evidence>
<gene>
    <name evidence="1" type="ORF">ENG14_03790</name>
</gene>